<dbReference type="Gene3D" id="1.10.600.10">
    <property type="entry name" value="Farnesyl Diphosphate Synthase"/>
    <property type="match status" value="2"/>
</dbReference>
<dbReference type="STRING" id="1618570.UT08_C0011G0060"/>
<dbReference type="GO" id="GO:0004659">
    <property type="term" value="F:prenyltransferase activity"/>
    <property type="evidence" value="ECO:0007669"/>
    <property type="project" value="InterPro"/>
</dbReference>
<gene>
    <name evidence="2" type="ORF">UT08_C0011G0060</name>
</gene>
<dbReference type="Proteomes" id="UP000034081">
    <property type="component" value="Unassembled WGS sequence"/>
</dbReference>
<name>A0A0G0L228_9BACT</name>
<comment type="caution">
    <text evidence="2">The sequence shown here is derived from an EMBL/GenBank/DDBJ whole genome shotgun (WGS) entry which is preliminary data.</text>
</comment>
<reference evidence="2 3" key="1">
    <citation type="journal article" date="2015" name="Nature">
        <title>rRNA introns, odd ribosomes, and small enigmatic genomes across a large radiation of phyla.</title>
        <authorList>
            <person name="Brown C.T."/>
            <person name="Hug L.A."/>
            <person name="Thomas B.C."/>
            <person name="Sharon I."/>
            <person name="Castelle C.J."/>
            <person name="Singh A."/>
            <person name="Wilkins M.J."/>
            <person name="Williams K.H."/>
            <person name="Banfield J.F."/>
        </authorList>
    </citation>
    <scope>NUCLEOTIDE SEQUENCE [LARGE SCALE GENOMIC DNA]</scope>
</reference>
<dbReference type="SUPFAM" id="SSF48576">
    <property type="entry name" value="Terpenoid synthases"/>
    <property type="match status" value="1"/>
</dbReference>
<dbReference type="GO" id="GO:0008299">
    <property type="term" value="P:isoprenoid biosynthetic process"/>
    <property type="evidence" value="ECO:0007669"/>
    <property type="project" value="InterPro"/>
</dbReference>
<comment type="similarity">
    <text evidence="1">Belongs to the FPP/GGPP synthase family.</text>
</comment>
<evidence type="ECO:0000313" key="3">
    <source>
        <dbReference type="Proteomes" id="UP000034081"/>
    </source>
</evidence>
<dbReference type="EMBL" id="LBVL01000011">
    <property type="protein sequence ID" value="KKQ85042.1"/>
    <property type="molecule type" value="Genomic_DNA"/>
</dbReference>
<dbReference type="AlphaFoldDB" id="A0A0G0L228"/>
<keyword evidence="1" id="KW-0808">Transferase</keyword>
<accession>A0A0G0L228</accession>
<dbReference type="InterPro" id="IPR008949">
    <property type="entry name" value="Isoprenoid_synthase_dom_sf"/>
</dbReference>
<dbReference type="Pfam" id="PF00348">
    <property type="entry name" value="polyprenyl_synt"/>
    <property type="match status" value="1"/>
</dbReference>
<protein>
    <recommendedName>
        <fullName evidence="4">Polyprenyl synthetase superfamily</fullName>
    </recommendedName>
</protein>
<sequence length="350" mass="40486">MYLIWYIITIILKEIDNSISERIYSSCVGKVYAEWKNRGLMAETQNFFAELPTEVSTPIIHSFITHVHKEKGLFLDILGQNLNVPEGVRKPLACSAEILWALSLMMDDITDCDETRGGLQSCWAQFGKEQTLHSAYSGLKGLGQYLTKRLGDKKAARYCMGYVQLGMESLYTHRTMNLDTPTQIILRNYEQRCDFHGIFQLGIMYEHSQIDNKEVRFDRSMAGLRHYYKGGQIINDLKDFAGGDLYSRAFSDLRNNLVTVSLINMYSTLLPYEQLRLRKFLGSKYLNMEERQEIENMVSSSRIIEKSLTRAQDCYRNGMDFLSTAIGEDDLKWFDEWASYKMTSIRNKLS</sequence>
<evidence type="ECO:0000256" key="1">
    <source>
        <dbReference type="RuleBase" id="RU004466"/>
    </source>
</evidence>
<evidence type="ECO:0000313" key="2">
    <source>
        <dbReference type="EMBL" id="KKQ85042.1"/>
    </source>
</evidence>
<evidence type="ECO:0008006" key="4">
    <source>
        <dbReference type="Google" id="ProtNLM"/>
    </source>
</evidence>
<proteinExistence type="inferred from homology"/>
<dbReference type="InterPro" id="IPR000092">
    <property type="entry name" value="Polyprenyl_synt"/>
</dbReference>
<organism evidence="2 3">
    <name type="scientific">Candidatus Woesebacteria bacterium GW2011_GWB1_38_8</name>
    <dbReference type="NCBI Taxonomy" id="1618570"/>
    <lineage>
        <taxon>Bacteria</taxon>
        <taxon>Candidatus Woeseibacteriota</taxon>
    </lineage>
</organism>